<evidence type="ECO:0000256" key="3">
    <source>
        <dbReference type="ARBA" id="ARBA00022722"/>
    </source>
</evidence>
<dbReference type="PANTHER" id="PTHR38039">
    <property type="entry name" value="TOXIN YOEB"/>
    <property type="match status" value="1"/>
</dbReference>
<dbReference type="GO" id="GO:0004519">
    <property type="term" value="F:endonuclease activity"/>
    <property type="evidence" value="ECO:0007669"/>
    <property type="project" value="UniProtKB-KW"/>
</dbReference>
<dbReference type="SUPFAM" id="SSF143011">
    <property type="entry name" value="RelE-like"/>
    <property type="match status" value="1"/>
</dbReference>
<dbReference type="Proteomes" id="UP000255233">
    <property type="component" value="Unassembled WGS sequence"/>
</dbReference>
<organism evidence="7 8">
    <name type="scientific">Rikenella microfusus</name>
    <dbReference type="NCBI Taxonomy" id="28139"/>
    <lineage>
        <taxon>Bacteria</taxon>
        <taxon>Pseudomonadati</taxon>
        <taxon>Bacteroidota</taxon>
        <taxon>Bacteroidia</taxon>
        <taxon>Bacteroidales</taxon>
        <taxon>Rikenellaceae</taxon>
        <taxon>Rikenella</taxon>
    </lineage>
</organism>
<gene>
    <name evidence="7" type="primary">relK</name>
    <name evidence="7" type="ORF">NCTC11190_01174</name>
</gene>
<keyword evidence="8" id="KW-1185">Reference proteome</keyword>
<dbReference type="AlphaFoldDB" id="A0A379MSY8"/>
<dbReference type="GO" id="GO:0016787">
    <property type="term" value="F:hydrolase activity"/>
    <property type="evidence" value="ECO:0007669"/>
    <property type="project" value="UniProtKB-KW"/>
</dbReference>
<sequence length="104" mass="12047">MSITDSPSAEGDMIRLRKPGGKIAGNRLSQILDELREHPDTGFGRPEPLKYGKRGYWSRQITVKHRLVYQIRKEEITVLIVQAFGRYMDKQPLSYDSFCRSTFI</sequence>
<keyword evidence="2" id="KW-1277">Toxin-antitoxin system</keyword>
<name>A0A379MSY8_9BACT</name>
<evidence type="ECO:0000256" key="4">
    <source>
        <dbReference type="ARBA" id="ARBA00022759"/>
    </source>
</evidence>
<protein>
    <recommendedName>
        <fullName evidence="6">Putative mRNA interferase YoeB</fullName>
    </recommendedName>
</protein>
<evidence type="ECO:0000256" key="1">
    <source>
        <dbReference type="ARBA" id="ARBA00008172"/>
    </source>
</evidence>
<evidence type="ECO:0000256" key="6">
    <source>
        <dbReference type="ARBA" id="ARBA00030388"/>
    </source>
</evidence>
<dbReference type="EMBL" id="UGVL01000001">
    <property type="protein sequence ID" value="SUE33957.1"/>
    <property type="molecule type" value="Genomic_DNA"/>
</dbReference>
<evidence type="ECO:0000313" key="7">
    <source>
        <dbReference type="EMBL" id="SUE33957.1"/>
    </source>
</evidence>
<evidence type="ECO:0000313" key="8">
    <source>
        <dbReference type="Proteomes" id="UP000255233"/>
    </source>
</evidence>
<dbReference type="InterPro" id="IPR035093">
    <property type="entry name" value="RelE/ParE_toxin_dom_sf"/>
</dbReference>
<comment type="similarity">
    <text evidence="1">Belongs to the YoeB family.</text>
</comment>
<dbReference type="STRING" id="880526.GCA_000427365_00271"/>
<dbReference type="Gene3D" id="3.30.2310.20">
    <property type="entry name" value="RelE-like"/>
    <property type="match status" value="1"/>
</dbReference>
<keyword evidence="5 7" id="KW-0378">Hydrolase</keyword>
<evidence type="ECO:0000256" key="5">
    <source>
        <dbReference type="ARBA" id="ARBA00022801"/>
    </source>
</evidence>
<dbReference type="InterPro" id="IPR009614">
    <property type="entry name" value="YoeB_toxin"/>
</dbReference>
<keyword evidence="4" id="KW-0255">Endonuclease</keyword>
<dbReference type="OrthoDB" id="9801102at2"/>
<proteinExistence type="inferred from homology"/>
<dbReference type="Pfam" id="PF06769">
    <property type="entry name" value="YoeB_toxin"/>
    <property type="match status" value="1"/>
</dbReference>
<keyword evidence="3" id="KW-0540">Nuclease</keyword>
<evidence type="ECO:0000256" key="2">
    <source>
        <dbReference type="ARBA" id="ARBA00022649"/>
    </source>
</evidence>
<accession>A0A379MSY8</accession>
<dbReference type="PANTHER" id="PTHR38039:SF1">
    <property type="entry name" value="TOXIN YOEB"/>
    <property type="match status" value="1"/>
</dbReference>
<reference evidence="7 8" key="1">
    <citation type="submission" date="2018-06" db="EMBL/GenBank/DDBJ databases">
        <authorList>
            <consortium name="Pathogen Informatics"/>
            <person name="Doyle S."/>
        </authorList>
    </citation>
    <scope>NUCLEOTIDE SEQUENCE [LARGE SCALE GENOMIC DNA]</scope>
    <source>
        <strain evidence="7 8">NCTC11190</strain>
    </source>
</reference>
<dbReference type="RefSeq" id="WP_051214216.1">
    <property type="nucleotide sequence ID" value="NZ_UGVL01000001.1"/>
</dbReference>
<dbReference type="NCBIfam" id="TIGR02116">
    <property type="entry name" value="toxin_Txe_YoeB"/>
    <property type="match status" value="1"/>
</dbReference>
<dbReference type="GO" id="GO:0006401">
    <property type="term" value="P:RNA catabolic process"/>
    <property type="evidence" value="ECO:0007669"/>
    <property type="project" value="InterPro"/>
</dbReference>